<comment type="similarity">
    <text evidence="2 7">Belongs to the derlin family.</text>
</comment>
<keyword evidence="4 7" id="KW-0256">Endoplasmic reticulum</keyword>
<dbReference type="SUPFAM" id="SSF144091">
    <property type="entry name" value="Rhomboid-like"/>
    <property type="match status" value="1"/>
</dbReference>
<dbReference type="InterPro" id="IPR007599">
    <property type="entry name" value="DER1"/>
</dbReference>
<name>A0A446BHH2_9PEZI</name>
<feature type="compositionally biased region" description="Low complexity" evidence="8">
    <location>
        <begin position="231"/>
        <end position="245"/>
    </location>
</feature>
<evidence type="ECO:0000256" key="7">
    <source>
        <dbReference type="RuleBase" id="RU363059"/>
    </source>
</evidence>
<dbReference type="GO" id="GO:0005789">
    <property type="term" value="C:endoplasmic reticulum membrane"/>
    <property type="evidence" value="ECO:0007669"/>
    <property type="project" value="UniProtKB-SubCell"/>
</dbReference>
<evidence type="ECO:0000256" key="5">
    <source>
        <dbReference type="ARBA" id="ARBA00022989"/>
    </source>
</evidence>
<evidence type="ECO:0000256" key="6">
    <source>
        <dbReference type="ARBA" id="ARBA00023136"/>
    </source>
</evidence>
<evidence type="ECO:0000256" key="1">
    <source>
        <dbReference type="ARBA" id="ARBA00004477"/>
    </source>
</evidence>
<evidence type="ECO:0000313" key="9">
    <source>
        <dbReference type="EMBL" id="SPQ21945.1"/>
    </source>
</evidence>
<dbReference type="AlphaFoldDB" id="A0A446BHH2"/>
<sequence length="263" mass="28994">MSSVSSEIMDAYWAAPPLARTLTTAIVVTSISVHLGLLSPVWIYFTEDRLFRLPPEIWRLATNFFLSGPQIGIIMDPYFAYQYLKQLETSNPKFPRKEDVLWYLITVGGLIILINRAFLGGAFFLQGLLIAMVYTATQDQRGVKTGFFFFTVPAQALPYCMIGASMLMNPGIIPLQISGIVAAHLHDFVTRLWPEFGGGWNLLPTPAFVSWLVQTPAVLRRPYGTAIRQPSDSTTGSSTGASTGSVLPDSWRTRGAGRRLGGN</sequence>
<proteinExistence type="inferred from homology"/>
<feature type="transmembrane region" description="Helical" evidence="7">
    <location>
        <begin position="101"/>
        <end position="134"/>
    </location>
</feature>
<feature type="transmembrane region" description="Helical" evidence="7">
    <location>
        <begin position="57"/>
        <end position="81"/>
    </location>
</feature>
<comment type="function">
    <text evidence="7">May be involved in the degradation of misfolded endoplasmic reticulum (ER) luminal proteins.</text>
</comment>
<protein>
    <recommendedName>
        <fullName evidence="7">Derlin</fullName>
    </recommendedName>
</protein>
<keyword evidence="5 7" id="KW-1133">Transmembrane helix</keyword>
<evidence type="ECO:0000256" key="4">
    <source>
        <dbReference type="ARBA" id="ARBA00022824"/>
    </source>
</evidence>
<dbReference type="EMBL" id="OUUZ01000008">
    <property type="protein sequence ID" value="SPQ21945.1"/>
    <property type="molecule type" value="Genomic_DNA"/>
</dbReference>
<accession>A0A446BHH2</accession>
<evidence type="ECO:0000256" key="3">
    <source>
        <dbReference type="ARBA" id="ARBA00022692"/>
    </source>
</evidence>
<dbReference type="PANTHER" id="PTHR11009">
    <property type="entry name" value="DER1-LIKE PROTEIN, DERLIN"/>
    <property type="match status" value="1"/>
</dbReference>
<keyword evidence="6 7" id="KW-0472">Membrane</keyword>
<evidence type="ECO:0000256" key="2">
    <source>
        <dbReference type="ARBA" id="ARBA00008917"/>
    </source>
</evidence>
<feature type="transmembrane region" description="Helical" evidence="7">
    <location>
        <begin position="22"/>
        <end position="45"/>
    </location>
</feature>
<dbReference type="InterPro" id="IPR035952">
    <property type="entry name" value="Rhomboid-like_sf"/>
</dbReference>
<dbReference type="Pfam" id="PF04511">
    <property type="entry name" value="DER1"/>
    <property type="match status" value="1"/>
</dbReference>
<gene>
    <name evidence="9" type="ORF">TT172_LOCUS4364</name>
</gene>
<keyword evidence="3 7" id="KW-0812">Transmembrane</keyword>
<comment type="subcellular location">
    <subcellularLocation>
        <location evidence="1 7">Endoplasmic reticulum membrane</location>
        <topology evidence="1 7">Multi-pass membrane protein</topology>
    </subcellularLocation>
</comment>
<organism evidence="9 10">
    <name type="scientific">Thermothielavioides terrestris</name>
    <dbReference type="NCBI Taxonomy" id="2587410"/>
    <lineage>
        <taxon>Eukaryota</taxon>
        <taxon>Fungi</taxon>
        <taxon>Dikarya</taxon>
        <taxon>Ascomycota</taxon>
        <taxon>Pezizomycotina</taxon>
        <taxon>Sordariomycetes</taxon>
        <taxon>Sordariomycetidae</taxon>
        <taxon>Sordariales</taxon>
        <taxon>Chaetomiaceae</taxon>
        <taxon>Thermothielavioides</taxon>
    </lineage>
</organism>
<dbReference type="Proteomes" id="UP000289323">
    <property type="component" value="Unassembled WGS sequence"/>
</dbReference>
<reference evidence="9 10" key="1">
    <citation type="submission" date="2018-04" db="EMBL/GenBank/DDBJ databases">
        <authorList>
            <person name="Huttner S."/>
            <person name="Dainat J."/>
        </authorList>
    </citation>
    <scope>NUCLEOTIDE SEQUENCE [LARGE SCALE GENOMIC DNA]</scope>
</reference>
<dbReference type="GO" id="GO:0006950">
    <property type="term" value="P:response to stress"/>
    <property type="evidence" value="ECO:0007669"/>
    <property type="project" value="UniProtKB-ARBA"/>
</dbReference>
<evidence type="ECO:0000313" key="10">
    <source>
        <dbReference type="Proteomes" id="UP000289323"/>
    </source>
</evidence>
<evidence type="ECO:0000256" key="8">
    <source>
        <dbReference type="SAM" id="MobiDB-lite"/>
    </source>
</evidence>
<feature type="region of interest" description="Disordered" evidence="8">
    <location>
        <begin position="226"/>
        <end position="263"/>
    </location>
</feature>
<feature type="transmembrane region" description="Helical" evidence="7">
    <location>
        <begin position="146"/>
        <end position="168"/>
    </location>
</feature>